<feature type="non-terminal residue" evidence="1">
    <location>
        <position position="84"/>
    </location>
</feature>
<dbReference type="Pfam" id="PF14236">
    <property type="entry name" value="DruA"/>
    <property type="match status" value="1"/>
</dbReference>
<feature type="non-terminal residue" evidence="1">
    <location>
        <position position="1"/>
    </location>
</feature>
<comment type="caution">
    <text evidence="1">The sequence shown here is derived from an EMBL/GenBank/DDBJ whole genome shotgun (WGS) entry which is preliminary data.</text>
</comment>
<reference evidence="1" key="1">
    <citation type="journal article" date="2014" name="Front. Microbiol.">
        <title>High frequency of phylogenetically diverse reductive dehalogenase-homologous genes in deep subseafloor sedimentary metagenomes.</title>
        <authorList>
            <person name="Kawai M."/>
            <person name="Futagami T."/>
            <person name="Toyoda A."/>
            <person name="Takaki Y."/>
            <person name="Nishi S."/>
            <person name="Hori S."/>
            <person name="Arai W."/>
            <person name="Tsubouchi T."/>
            <person name="Morono Y."/>
            <person name="Uchiyama I."/>
            <person name="Ito T."/>
            <person name="Fujiyama A."/>
            <person name="Inagaki F."/>
            <person name="Takami H."/>
        </authorList>
    </citation>
    <scope>NUCLEOTIDE SEQUENCE</scope>
    <source>
        <strain evidence="1">Expedition CK06-06</strain>
    </source>
</reference>
<evidence type="ECO:0000313" key="1">
    <source>
        <dbReference type="EMBL" id="GAH93778.1"/>
    </source>
</evidence>
<proteinExistence type="predicted"/>
<accession>X1LHY7</accession>
<dbReference type="EMBL" id="BARU01048147">
    <property type="protein sequence ID" value="GAH93778.1"/>
    <property type="molecule type" value="Genomic_DNA"/>
</dbReference>
<dbReference type="InterPro" id="IPR025639">
    <property type="entry name" value="DruA"/>
</dbReference>
<name>X1LHY7_9ZZZZ</name>
<organism evidence="1">
    <name type="scientific">marine sediment metagenome</name>
    <dbReference type="NCBI Taxonomy" id="412755"/>
    <lineage>
        <taxon>unclassified sequences</taxon>
        <taxon>metagenomes</taxon>
        <taxon>ecological metagenomes</taxon>
    </lineage>
</organism>
<sequence>EKYLREYHYLGYKGIAGKSLRYVATIGSEWVAMLGWGSPALKCAARDRFFGWDYETKLKRLHLITNNVRFLVLPWIRLKNLASN</sequence>
<protein>
    <submittedName>
        <fullName evidence="1">Uncharacterized protein</fullName>
    </submittedName>
</protein>
<dbReference type="AlphaFoldDB" id="X1LHY7"/>
<gene>
    <name evidence="1" type="ORF">S03H2_71734</name>
</gene>